<keyword evidence="3 8" id="KW-0479">Metal-binding</keyword>
<dbReference type="PROSITE" id="PS51883">
    <property type="entry name" value="OBG"/>
    <property type="match status" value="1"/>
</dbReference>
<dbReference type="PANTHER" id="PTHR11702">
    <property type="entry name" value="DEVELOPMENTALLY REGULATED GTP-BINDING PROTEIN-RELATED"/>
    <property type="match status" value="1"/>
</dbReference>
<dbReference type="GO" id="GO:0003924">
    <property type="term" value="F:GTPase activity"/>
    <property type="evidence" value="ECO:0007669"/>
    <property type="project" value="UniProtKB-UniRule"/>
</dbReference>
<dbReference type="GO" id="GO:0043022">
    <property type="term" value="F:ribosome binding"/>
    <property type="evidence" value="ECO:0007669"/>
    <property type="project" value="UniProtKB-ARBA"/>
</dbReference>
<gene>
    <name evidence="8" type="primary">obg</name>
    <name evidence="11" type="ORF">SAMN05444391_0532</name>
</gene>
<proteinExistence type="inferred from homology"/>
<dbReference type="GO" id="GO:0042254">
    <property type="term" value="P:ribosome biogenesis"/>
    <property type="evidence" value="ECO:0007669"/>
    <property type="project" value="UniProtKB-UniRule"/>
</dbReference>
<dbReference type="EC" id="3.6.5.-" evidence="8"/>
<keyword evidence="6 8" id="KW-0460">Magnesium</keyword>
<dbReference type="InterPro" id="IPR045086">
    <property type="entry name" value="OBG_GTPase"/>
</dbReference>
<keyword evidence="4 8" id="KW-0547">Nucleotide-binding</keyword>
<dbReference type="Pfam" id="PF01926">
    <property type="entry name" value="MMR_HSR1"/>
    <property type="match status" value="1"/>
</dbReference>
<feature type="binding site" evidence="8">
    <location>
        <begin position="311"/>
        <end position="313"/>
    </location>
    <ligand>
        <name>GTP</name>
        <dbReference type="ChEBI" id="CHEBI:37565"/>
    </ligand>
</feature>
<comment type="similarity">
    <text evidence="1 8">Belongs to the TRAFAC class OBG-HflX-like GTPase superfamily. OBG GTPase family.</text>
</comment>
<name>A0A1M6R6U0_9AQUI</name>
<dbReference type="NCBIfam" id="NF008954">
    <property type="entry name" value="PRK12296.1"/>
    <property type="match status" value="1"/>
</dbReference>
<evidence type="ECO:0000256" key="8">
    <source>
        <dbReference type="HAMAP-Rule" id="MF_01454"/>
    </source>
</evidence>
<evidence type="ECO:0000259" key="9">
    <source>
        <dbReference type="PROSITE" id="PS51710"/>
    </source>
</evidence>
<dbReference type="Gene3D" id="2.70.210.12">
    <property type="entry name" value="GTP1/OBG domain"/>
    <property type="match status" value="1"/>
</dbReference>
<feature type="binding site" evidence="8">
    <location>
        <position position="172"/>
    </location>
    <ligand>
        <name>Mg(2+)</name>
        <dbReference type="ChEBI" id="CHEBI:18420"/>
    </ligand>
</feature>
<dbReference type="GO" id="GO:0005525">
    <property type="term" value="F:GTP binding"/>
    <property type="evidence" value="ECO:0007669"/>
    <property type="project" value="UniProtKB-UniRule"/>
</dbReference>
<dbReference type="RefSeq" id="WP_079653697.1">
    <property type="nucleotide sequence ID" value="NZ_LT670846.1"/>
</dbReference>
<dbReference type="GO" id="GO:0000287">
    <property type="term" value="F:magnesium ion binding"/>
    <property type="evidence" value="ECO:0007669"/>
    <property type="project" value="InterPro"/>
</dbReference>
<evidence type="ECO:0000313" key="11">
    <source>
        <dbReference type="EMBL" id="SHK28146.1"/>
    </source>
</evidence>
<feature type="binding site" evidence="8">
    <location>
        <begin position="165"/>
        <end position="172"/>
    </location>
    <ligand>
        <name>GTP</name>
        <dbReference type="ChEBI" id="CHEBI:37565"/>
    </ligand>
</feature>
<dbReference type="InterPro" id="IPR031167">
    <property type="entry name" value="G_OBG"/>
</dbReference>
<dbReference type="AlphaFoldDB" id="A0A1M6R6U0"/>
<keyword evidence="7 8" id="KW-0342">GTP-binding</keyword>
<dbReference type="Pfam" id="PF01018">
    <property type="entry name" value="GTP1_OBG"/>
    <property type="match status" value="1"/>
</dbReference>
<dbReference type="STRING" id="381751.SAMN05444391_0532"/>
<dbReference type="NCBIfam" id="NF008956">
    <property type="entry name" value="PRK12299.1"/>
    <property type="match status" value="1"/>
</dbReference>
<dbReference type="CDD" id="cd01898">
    <property type="entry name" value="Obg"/>
    <property type="match status" value="1"/>
</dbReference>
<feature type="domain" description="OBG-type G" evidence="9">
    <location>
        <begin position="159"/>
        <end position="330"/>
    </location>
</feature>
<dbReference type="PIRSF" id="PIRSF002401">
    <property type="entry name" value="GTP_bd_Obg/CgtA"/>
    <property type="match status" value="1"/>
</dbReference>
<organism evidence="11 12">
    <name type="scientific">Thermocrinis minervae</name>
    <dbReference type="NCBI Taxonomy" id="381751"/>
    <lineage>
        <taxon>Bacteria</taxon>
        <taxon>Pseudomonadati</taxon>
        <taxon>Aquificota</taxon>
        <taxon>Aquificia</taxon>
        <taxon>Aquificales</taxon>
        <taxon>Aquificaceae</taxon>
        <taxon>Thermocrinis</taxon>
    </lineage>
</organism>
<feature type="binding site" evidence="8">
    <location>
        <position position="192"/>
    </location>
    <ligand>
        <name>Mg(2+)</name>
        <dbReference type="ChEBI" id="CHEBI:18420"/>
    </ligand>
</feature>
<evidence type="ECO:0000256" key="1">
    <source>
        <dbReference type="ARBA" id="ARBA00007699"/>
    </source>
</evidence>
<dbReference type="NCBIfam" id="TIGR00231">
    <property type="entry name" value="small_GTP"/>
    <property type="match status" value="1"/>
</dbReference>
<dbReference type="InterPro" id="IPR027417">
    <property type="entry name" value="P-loop_NTPase"/>
</dbReference>
<comment type="cofactor">
    <cofactor evidence="8">
        <name>Mg(2+)</name>
        <dbReference type="ChEBI" id="CHEBI:18420"/>
    </cofactor>
</comment>
<keyword evidence="12" id="KW-1185">Reference proteome</keyword>
<dbReference type="SUPFAM" id="SSF52540">
    <property type="entry name" value="P-loop containing nucleoside triphosphate hydrolases"/>
    <property type="match status" value="1"/>
</dbReference>
<dbReference type="InterPro" id="IPR006073">
    <property type="entry name" value="GTP-bd"/>
</dbReference>
<dbReference type="EMBL" id="LT670846">
    <property type="protein sequence ID" value="SHK28146.1"/>
    <property type="molecule type" value="Genomic_DNA"/>
</dbReference>
<feature type="domain" description="Obg" evidence="10">
    <location>
        <begin position="1"/>
        <end position="158"/>
    </location>
</feature>
<evidence type="ECO:0000256" key="2">
    <source>
        <dbReference type="ARBA" id="ARBA00022490"/>
    </source>
</evidence>
<feature type="binding site" evidence="8">
    <location>
        <begin position="190"/>
        <end position="194"/>
    </location>
    <ligand>
        <name>GTP</name>
        <dbReference type="ChEBI" id="CHEBI:37565"/>
    </ligand>
</feature>
<evidence type="ECO:0000256" key="7">
    <source>
        <dbReference type="ARBA" id="ARBA00023134"/>
    </source>
</evidence>
<dbReference type="NCBIfam" id="NF008955">
    <property type="entry name" value="PRK12297.1"/>
    <property type="match status" value="1"/>
</dbReference>
<dbReference type="InterPro" id="IPR005225">
    <property type="entry name" value="Small_GTP-bd"/>
</dbReference>
<dbReference type="SUPFAM" id="SSF82051">
    <property type="entry name" value="Obg GTP-binding protein N-terminal domain"/>
    <property type="match status" value="1"/>
</dbReference>
<dbReference type="InterPro" id="IPR036726">
    <property type="entry name" value="GTP1_OBG_dom_sf"/>
</dbReference>
<comment type="subunit">
    <text evidence="8">Monomer.</text>
</comment>
<dbReference type="FunFam" id="2.70.210.12:FF:000001">
    <property type="entry name" value="GTPase Obg"/>
    <property type="match status" value="1"/>
</dbReference>
<sequence>MFVDLVKIYVKAGDGGDGAIAFLREKYRPFGGPAGGDGGKGGDVVLVATSRKHTLYDFEIKRHYIAQRGEHGKGKNQHGKDGEDLILYVPVGTVVKDAQTNEVICELLYEGQRCIVARGGRGGRGNARFATPTNQAPRYAEKGQKGEERWIILELKLIADVGIIGLPNAGKSTLLSKLTRARPKIADYPFTTLSPNLGVMEIDEERRLVLADIPGLIEGAHEGKGLGLEFLRHIERTKVLLHLIDVSDSRTMDPIEAFRVVNQEMESYSQELMKKPQLVVGNKIDSLSDRSLLDHLKKTFEDMGYTFLAISAVTGEGLDKLKEELWRLYLEAEGR</sequence>
<dbReference type="InterPro" id="IPR014100">
    <property type="entry name" value="GTP-bd_Obg/CgtA"/>
</dbReference>
<reference evidence="11 12" key="1">
    <citation type="submission" date="2016-11" db="EMBL/GenBank/DDBJ databases">
        <authorList>
            <person name="Jaros S."/>
            <person name="Januszkiewicz K."/>
            <person name="Wedrychowicz H."/>
        </authorList>
    </citation>
    <scope>NUCLEOTIDE SEQUENCE [LARGE SCALE GENOMIC DNA]</scope>
    <source>
        <strain evidence="11 12">DSM 19557</strain>
    </source>
</reference>
<keyword evidence="5 8" id="KW-0378">Hydrolase</keyword>
<dbReference type="Proteomes" id="UP000189810">
    <property type="component" value="Chromosome I"/>
</dbReference>
<dbReference type="NCBIfam" id="TIGR02729">
    <property type="entry name" value="Obg_CgtA"/>
    <property type="match status" value="1"/>
</dbReference>
<evidence type="ECO:0000313" key="12">
    <source>
        <dbReference type="Proteomes" id="UP000189810"/>
    </source>
</evidence>
<dbReference type="PROSITE" id="PS51710">
    <property type="entry name" value="G_OBG"/>
    <property type="match status" value="1"/>
</dbReference>
<feature type="binding site" evidence="8">
    <location>
        <begin position="212"/>
        <end position="215"/>
    </location>
    <ligand>
        <name>GTP</name>
        <dbReference type="ChEBI" id="CHEBI:37565"/>
    </ligand>
</feature>
<evidence type="ECO:0000256" key="5">
    <source>
        <dbReference type="ARBA" id="ARBA00022801"/>
    </source>
</evidence>
<accession>A0A1M6R6U0</accession>
<dbReference type="PRINTS" id="PR00326">
    <property type="entry name" value="GTP1OBG"/>
</dbReference>
<dbReference type="PANTHER" id="PTHR11702:SF31">
    <property type="entry name" value="MITOCHONDRIAL RIBOSOME-ASSOCIATED GTPASE 2"/>
    <property type="match status" value="1"/>
</dbReference>
<feature type="binding site" evidence="8">
    <location>
        <begin position="282"/>
        <end position="285"/>
    </location>
    <ligand>
        <name>GTP</name>
        <dbReference type="ChEBI" id="CHEBI:37565"/>
    </ligand>
</feature>
<evidence type="ECO:0000259" key="10">
    <source>
        <dbReference type="PROSITE" id="PS51883"/>
    </source>
</evidence>
<dbReference type="InterPro" id="IPR006169">
    <property type="entry name" value="GTP1_OBG_dom"/>
</dbReference>
<keyword evidence="2 8" id="KW-0963">Cytoplasm</keyword>
<dbReference type="OrthoDB" id="9807318at2"/>
<dbReference type="PROSITE" id="PS00905">
    <property type="entry name" value="GTP1_OBG"/>
    <property type="match status" value="1"/>
</dbReference>
<dbReference type="Gene3D" id="3.40.50.300">
    <property type="entry name" value="P-loop containing nucleotide triphosphate hydrolases"/>
    <property type="match status" value="1"/>
</dbReference>
<dbReference type="InterPro" id="IPR006074">
    <property type="entry name" value="GTP1-OBG_CS"/>
</dbReference>
<protein>
    <recommendedName>
        <fullName evidence="8">GTPase Obg</fullName>
        <ecNumber evidence="8">3.6.5.-</ecNumber>
    </recommendedName>
    <alternativeName>
        <fullName evidence="8">GTP-binding protein Obg</fullName>
    </alternativeName>
</protein>
<comment type="subcellular location">
    <subcellularLocation>
        <location evidence="8">Cytoplasm</location>
    </subcellularLocation>
</comment>
<comment type="function">
    <text evidence="8">An essential GTPase which binds GTP, GDP and possibly (p)ppGpp with moderate affinity, with high nucleotide exchange rates and a fairly low GTP hydrolysis rate. Plays a role in control of the cell cycle, stress response, ribosome biogenesis and in those bacteria that undergo differentiation, in morphogenesis control.</text>
</comment>
<dbReference type="HAMAP" id="MF_01454">
    <property type="entry name" value="GTPase_Obg"/>
    <property type="match status" value="1"/>
</dbReference>
<evidence type="ECO:0000256" key="3">
    <source>
        <dbReference type="ARBA" id="ARBA00022723"/>
    </source>
</evidence>
<dbReference type="GO" id="GO:0005737">
    <property type="term" value="C:cytoplasm"/>
    <property type="evidence" value="ECO:0007669"/>
    <property type="project" value="UniProtKB-SubCell"/>
</dbReference>
<evidence type="ECO:0000256" key="4">
    <source>
        <dbReference type="ARBA" id="ARBA00022741"/>
    </source>
</evidence>
<evidence type="ECO:0000256" key="6">
    <source>
        <dbReference type="ARBA" id="ARBA00022842"/>
    </source>
</evidence>